<reference evidence="3" key="1">
    <citation type="submission" date="2020-10" db="EMBL/GenBank/DDBJ databases">
        <authorList>
            <person name="Gilroy R."/>
        </authorList>
    </citation>
    <scope>NUCLEOTIDE SEQUENCE</scope>
    <source>
        <strain evidence="3">ChiGjej2B2-12916</strain>
    </source>
</reference>
<sequence length="170" mass="19129">MATSVEELLNMLFDMVDEARNAPLSSEKCVIERDKALDLIEDAKAQLPVELAEARKVLNNRNELLSSAKREAEELQKRAENEARRLVSETEVMAVARQKASEMMAQADQKSKEMRTVANQYCEDVMRRAEEALGEAHAEMRRVQSKFHEALGIPSSTTSANRAYDAEADQ</sequence>
<evidence type="ECO:0000313" key="4">
    <source>
        <dbReference type="Proteomes" id="UP000886879"/>
    </source>
</evidence>
<keyword evidence="1" id="KW-0175">Coiled coil</keyword>
<dbReference type="Proteomes" id="UP000886879">
    <property type="component" value="Unassembled WGS sequence"/>
</dbReference>
<evidence type="ECO:0008006" key="5">
    <source>
        <dbReference type="Google" id="ProtNLM"/>
    </source>
</evidence>
<proteinExistence type="predicted"/>
<evidence type="ECO:0000256" key="1">
    <source>
        <dbReference type="SAM" id="Coils"/>
    </source>
</evidence>
<feature type="coiled-coil region" evidence="1">
    <location>
        <begin position="51"/>
        <end position="92"/>
    </location>
</feature>
<organism evidence="3 4">
    <name type="scientific">Candidatus Enterenecus faecium</name>
    <dbReference type="NCBI Taxonomy" id="2840780"/>
    <lineage>
        <taxon>Bacteria</taxon>
        <taxon>Bacillati</taxon>
        <taxon>Bacillota</taxon>
        <taxon>Clostridia</taxon>
        <taxon>Eubacteriales</taxon>
        <taxon>Candidatus Enterenecus</taxon>
    </lineage>
</organism>
<accession>A0A9D0YT88</accession>
<comment type="caution">
    <text evidence="3">The sequence shown here is derived from an EMBL/GenBank/DDBJ whole genome shotgun (WGS) entry which is preliminary data.</text>
</comment>
<feature type="region of interest" description="Disordered" evidence="2">
    <location>
        <begin position="149"/>
        <end position="170"/>
    </location>
</feature>
<protein>
    <recommendedName>
        <fullName evidence="5">ATPase</fullName>
    </recommendedName>
</protein>
<dbReference type="AlphaFoldDB" id="A0A9D0YT88"/>
<evidence type="ECO:0000313" key="3">
    <source>
        <dbReference type="EMBL" id="HIQ61478.1"/>
    </source>
</evidence>
<name>A0A9D0YT88_9FIRM</name>
<dbReference type="EMBL" id="DVFO01000087">
    <property type="protein sequence ID" value="HIQ61478.1"/>
    <property type="molecule type" value="Genomic_DNA"/>
</dbReference>
<gene>
    <name evidence="3" type="ORF">IAD31_07815</name>
</gene>
<reference evidence="3" key="2">
    <citation type="journal article" date="2021" name="PeerJ">
        <title>Extensive microbial diversity within the chicken gut microbiome revealed by metagenomics and culture.</title>
        <authorList>
            <person name="Gilroy R."/>
            <person name="Ravi A."/>
            <person name="Getino M."/>
            <person name="Pursley I."/>
            <person name="Horton D.L."/>
            <person name="Alikhan N.F."/>
            <person name="Baker D."/>
            <person name="Gharbi K."/>
            <person name="Hall N."/>
            <person name="Watson M."/>
            <person name="Adriaenssens E.M."/>
            <person name="Foster-Nyarko E."/>
            <person name="Jarju S."/>
            <person name="Secka A."/>
            <person name="Antonio M."/>
            <person name="Oren A."/>
            <person name="Chaudhuri R.R."/>
            <person name="La Ragione R."/>
            <person name="Hildebrand F."/>
            <person name="Pallen M.J."/>
        </authorList>
    </citation>
    <scope>NUCLEOTIDE SEQUENCE</scope>
    <source>
        <strain evidence="3">ChiGjej2B2-12916</strain>
    </source>
</reference>
<evidence type="ECO:0000256" key="2">
    <source>
        <dbReference type="SAM" id="MobiDB-lite"/>
    </source>
</evidence>